<protein>
    <submittedName>
        <fullName evidence="1">Uncharacterized protein</fullName>
    </submittedName>
</protein>
<sequence length="66" mass="7190">MAGSGISRRVQDRIDAVFMPSGIRRSVEEIKEIRKAGQPMMPSTQCSFTLTILPNTLAASKLLNLG</sequence>
<dbReference type="OrthoDB" id="10509534at2759"/>
<comment type="caution">
    <text evidence="1">The sequence shown here is derived from an EMBL/GenBank/DDBJ whole genome shotgun (WGS) entry which is preliminary data.</text>
</comment>
<name>A0A4Z1PI34_9PEZI</name>
<accession>A0A4Z1PI34</accession>
<reference evidence="1 2" key="1">
    <citation type="submission" date="2019-04" db="EMBL/GenBank/DDBJ databases">
        <title>High contiguity whole genome sequence and gene annotation resource for two Venturia nashicola isolates.</title>
        <authorList>
            <person name="Prokchorchik M."/>
            <person name="Won K."/>
            <person name="Lee Y."/>
            <person name="Choi E.D."/>
            <person name="Segonzac C."/>
            <person name="Sohn K.H."/>
        </authorList>
    </citation>
    <scope>NUCLEOTIDE SEQUENCE [LARGE SCALE GENOMIC DNA]</scope>
    <source>
        <strain evidence="1 2">PRI2</strain>
    </source>
</reference>
<gene>
    <name evidence="1" type="ORF">E6O75_ATG00304</name>
</gene>
<proteinExistence type="predicted"/>
<organism evidence="1 2">
    <name type="scientific">Venturia nashicola</name>
    <dbReference type="NCBI Taxonomy" id="86259"/>
    <lineage>
        <taxon>Eukaryota</taxon>
        <taxon>Fungi</taxon>
        <taxon>Dikarya</taxon>
        <taxon>Ascomycota</taxon>
        <taxon>Pezizomycotina</taxon>
        <taxon>Dothideomycetes</taxon>
        <taxon>Pleosporomycetidae</taxon>
        <taxon>Venturiales</taxon>
        <taxon>Venturiaceae</taxon>
        <taxon>Venturia</taxon>
    </lineage>
</organism>
<evidence type="ECO:0000313" key="2">
    <source>
        <dbReference type="Proteomes" id="UP000298493"/>
    </source>
</evidence>
<keyword evidence="2" id="KW-1185">Reference proteome</keyword>
<dbReference type="Proteomes" id="UP000298493">
    <property type="component" value="Unassembled WGS sequence"/>
</dbReference>
<dbReference type="AlphaFoldDB" id="A0A4Z1PI34"/>
<evidence type="ECO:0000313" key="1">
    <source>
        <dbReference type="EMBL" id="TID27537.1"/>
    </source>
</evidence>
<dbReference type="EMBL" id="SNSC02000001">
    <property type="protein sequence ID" value="TID27537.1"/>
    <property type="molecule type" value="Genomic_DNA"/>
</dbReference>